<evidence type="ECO:0000256" key="5">
    <source>
        <dbReference type="ARBA" id="ARBA00022989"/>
    </source>
</evidence>
<feature type="compositionally biased region" description="Basic residues" evidence="11">
    <location>
        <begin position="82"/>
        <end position="91"/>
    </location>
</feature>
<keyword evidence="8 12" id="KW-0472">Membrane</keyword>
<evidence type="ECO:0000256" key="4">
    <source>
        <dbReference type="ARBA" id="ARBA00022824"/>
    </source>
</evidence>
<dbReference type="AlphaFoldDB" id="A0A8J9VYP2"/>
<evidence type="ECO:0000256" key="6">
    <source>
        <dbReference type="ARBA" id="ARBA00023015"/>
    </source>
</evidence>
<evidence type="ECO:0000256" key="11">
    <source>
        <dbReference type="SAM" id="MobiDB-lite"/>
    </source>
</evidence>
<evidence type="ECO:0000256" key="8">
    <source>
        <dbReference type="ARBA" id="ARBA00023136"/>
    </source>
</evidence>
<dbReference type="FunFam" id="4.10.280.10:FF:000098">
    <property type="entry name" value="Sterol regulatory element-binding protein"/>
    <property type="match status" value="1"/>
</dbReference>
<dbReference type="InterPro" id="IPR036638">
    <property type="entry name" value="HLH_DNA-bd_sf"/>
</dbReference>
<evidence type="ECO:0000256" key="2">
    <source>
        <dbReference type="ARBA" id="ARBA00004477"/>
    </source>
</evidence>
<dbReference type="PROSITE" id="PS50888">
    <property type="entry name" value="BHLH"/>
    <property type="match status" value="1"/>
</dbReference>
<organism evidence="14 15">
    <name type="scientific">Brenthis ino</name>
    <name type="common">lesser marbled fritillary</name>
    <dbReference type="NCBI Taxonomy" id="405034"/>
    <lineage>
        <taxon>Eukaryota</taxon>
        <taxon>Metazoa</taxon>
        <taxon>Ecdysozoa</taxon>
        <taxon>Arthropoda</taxon>
        <taxon>Hexapoda</taxon>
        <taxon>Insecta</taxon>
        <taxon>Pterygota</taxon>
        <taxon>Neoptera</taxon>
        <taxon>Endopterygota</taxon>
        <taxon>Lepidoptera</taxon>
        <taxon>Glossata</taxon>
        <taxon>Ditrysia</taxon>
        <taxon>Papilionoidea</taxon>
        <taxon>Nymphalidae</taxon>
        <taxon>Heliconiinae</taxon>
        <taxon>Argynnini</taxon>
        <taxon>Brenthis</taxon>
    </lineage>
</organism>
<protein>
    <recommendedName>
        <fullName evidence="13">BHLH domain-containing protein</fullName>
    </recommendedName>
</protein>
<feature type="transmembrane region" description="Helical" evidence="12">
    <location>
        <begin position="419"/>
        <end position="441"/>
    </location>
</feature>
<keyword evidence="9" id="KW-0804">Transcription</keyword>
<dbReference type="GO" id="GO:0046983">
    <property type="term" value="F:protein dimerization activity"/>
    <property type="evidence" value="ECO:0007669"/>
    <property type="project" value="InterPro"/>
</dbReference>
<sequence length="1043" mass="113541">MEAEEPFINNDVFNVHDIAEIEDFLSGCDGDFMKKLEEELAFVDPDPGILNVDTKYNPNISSPQLSPYYNAPGNPLVSQHPQNRKSHHHVQQPKSSPVLGVYGREEGYNLDIKNEATLPDVTQHCSNQSTPTPMVVQQIIQSPLYVNLAQGSLQKLPDGRTSLVQLDGVSKISQASKPTSTQPLLLPNNAKNVTPVILKSTDSNFSPVILQSNIINPETQTLMYTSAPVQGTTQGIITNAKCGNEGQPIHTFFTSNSGPTLLTTGIPVVLDGDKISFNQTSNNGRPKVKEVKRSAHNAIERRYRTSINDRIVELKNMLVGEEAKLNKSAILRKTIDYIKYLQNQNARLKQENMSLKLACQKSGVKDLVFDGAYTPPHSDSSSPYHSPRGIDSDSPSSPEYKVEEKYSKIVIGMGDHSRLALCAFMVGLLAFNPFSFLGGFLSETVSNDYSARVDQRRILSDDSYSSSGLSWGTWLFNTFLIYLINFVILGGCLIKLLVYGDTVPKSQSKEAGLFYKHIREADNYLKKNDESAACVELRRALAACGAGAGAAGGAGAGAALAAAALRQLLQRLPPGAFLAQRAGDLWADSPARRAAQRWAADVAAASLRLAQLRARGAERALLALRAACLAEVGGRGPRLAEAYVTAALVFKDMPKLGNWLCGYYLRRAAASWDAAEGPARLRWAVSARGRRFLRARAAGEPGAAAALFARLPASTDPLAYAMRAYHLEILQKSLQKLLSADETSSTRDVLDLVKLITDDVSTDAPHHTGCWDPVLEWWASMVGVAAAWLRADARRAAHIGDKLNLLPEELANCEDPLPGALHMAYKSRRGLLSLAQCGDERSVERTSETILKVCDIAGARLADSLAYYCCRKPTQLMLLMQVLCCDWVLEVRAGAWEARGGAAGARDLRAFQRDLHSLRRLSQTLPWVTSRVFLHSAVCRMMAGAAPRRTQQLLDGSLRPRLNRSSIICGKERTLEGGGGDGERAVALYMACKHLPAAVLAAPGERAGMLAQAAATLQKIGHRSRLPHCYHLMKSVGTLPSAT</sequence>
<evidence type="ECO:0000256" key="12">
    <source>
        <dbReference type="SAM" id="Phobius"/>
    </source>
</evidence>
<dbReference type="InterPro" id="IPR011598">
    <property type="entry name" value="bHLH_dom"/>
</dbReference>
<comment type="subcellular location">
    <subcellularLocation>
        <location evidence="2">Endoplasmic reticulum membrane</location>
        <topology evidence="2">Multi-pass membrane protein</topology>
    </subcellularLocation>
    <subcellularLocation>
        <location evidence="1">Nucleus</location>
    </subcellularLocation>
</comment>
<evidence type="ECO:0000256" key="9">
    <source>
        <dbReference type="ARBA" id="ARBA00023163"/>
    </source>
</evidence>
<dbReference type="SMART" id="SM00353">
    <property type="entry name" value="HLH"/>
    <property type="match status" value="1"/>
</dbReference>
<evidence type="ECO:0000259" key="13">
    <source>
        <dbReference type="PROSITE" id="PS50888"/>
    </source>
</evidence>
<dbReference type="GO" id="GO:0000981">
    <property type="term" value="F:DNA-binding transcription factor activity, RNA polymerase II-specific"/>
    <property type="evidence" value="ECO:0007669"/>
    <property type="project" value="TreeGrafter"/>
</dbReference>
<dbReference type="PANTHER" id="PTHR46062">
    <property type="entry name" value="STEROL REGULATORY ELEMENT-BINDING PROTEIN"/>
    <property type="match status" value="1"/>
</dbReference>
<reference evidence="14" key="1">
    <citation type="submission" date="2021-12" db="EMBL/GenBank/DDBJ databases">
        <authorList>
            <person name="Martin H S."/>
        </authorList>
    </citation>
    <scope>NUCLEOTIDE SEQUENCE</scope>
</reference>
<dbReference type="EMBL" id="OV170222">
    <property type="protein sequence ID" value="CAH0721737.1"/>
    <property type="molecule type" value="Genomic_DNA"/>
</dbReference>
<evidence type="ECO:0000313" key="15">
    <source>
        <dbReference type="Proteomes" id="UP000838878"/>
    </source>
</evidence>
<feature type="region of interest" description="Disordered" evidence="11">
    <location>
        <begin position="61"/>
        <end position="99"/>
    </location>
</feature>
<keyword evidence="7" id="KW-0238">DNA-binding</keyword>
<keyword evidence="10" id="KW-0539">Nucleus</keyword>
<keyword evidence="5 12" id="KW-1133">Transmembrane helix</keyword>
<dbReference type="Pfam" id="PF00010">
    <property type="entry name" value="HLH"/>
    <property type="match status" value="1"/>
</dbReference>
<name>A0A8J9VYP2_9NEOP</name>
<feature type="non-terminal residue" evidence="14">
    <location>
        <position position="1043"/>
    </location>
</feature>
<dbReference type="SUPFAM" id="SSF47459">
    <property type="entry name" value="HLH, helix-loop-helix DNA-binding domain"/>
    <property type="match status" value="1"/>
</dbReference>
<keyword evidence="3 12" id="KW-0812">Transmembrane</keyword>
<feature type="compositionally biased region" description="Low complexity" evidence="11">
    <location>
        <begin position="376"/>
        <end position="387"/>
    </location>
</feature>
<dbReference type="GO" id="GO:0000978">
    <property type="term" value="F:RNA polymerase II cis-regulatory region sequence-specific DNA binding"/>
    <property type="evidence" value="ECO:0007669"/>
    <property type="project" value="TreeGrafter"/>
</dbReference>
<dbReference type="GO" id="GO:0005789">
    <property type="term" value="C:endoplasmic reticulum membrane"/>
    <property type="evidence" value="ECO:0007669"/>
    <property type="project" value="UniProtKB-SubCell"/>
</dbReference>
<gene>
    <name evidence="14" type="ORF">BINO364_LOCUS7797</name>
</gene>
<feature type="region of interest" description="Disordered" evidence="11">
    <location>
        <begin position="376"/>
        <end position="399"/>
    </location>
</feature>
<evidence type="ECO:0000313" key="14">
    <source>
        <dbReference type="EMBL" id="CAH0721737.1"/>
    </source>
</evidence>
<accession>A0A8J9VYP2</accession>
<evidence type="ECO:0000256" key="3">
    <source>
        <dbReference type="ARBA" id="ARBA00022692"/>
    </source>
</evidence>
<keyword evidence="6" id="KW-0805">Transcription regulation</keyword>
<dbReference type="PANTHER" id="PTHR46062:SF1">
    <property type="entry name" value="LP12374P"/>
    <property type="match status" value="1"/>
</dbReference>
<dbReference type="Gene3D" id="4.10.280.10">
    <property type="entry name" value="Helix-loop-helix DNA-binding domain"/>
    <property type="match status" value="1"/>
</dbReference>
<evidence type="ECO:0000256" key="1">
    <source>
        <dbReference type="ARBA" id="ARBA00004123"/>
    </source>
</evidence>
<proteinExistence type="predicted"/>
<dbReference type="OrthoDB" id="2133190at2759"/>
<feature type="transmembrane region" description="Helical" evidence="12">
    <location>
        <begin position="479"/>
        <end position="499"/>
    </location>
</feature>
<evidence type="ECO:0000256" key="7">
    <source>
        <dbReference type="ARBA" id="ARBA00023125"/>
    </source>
</evidence>
<dbReference type="GO" id="GO:0005634">
    <property type="term" value="C:nucleus"/>
    <property type="evidence" value="ECO:0007669"/>
    <property type="project" value="UniProtKB-SubCell"/>
</dbReference>
<dbReference type="Proteomes" id="UP000838878">
    <property type="component" value="Chromosome 2"/>
</dbReference>
<feature type="domain" description="BHLH" evidence="13">
    <location>
        <begin position="291"/>
        <end position="341"/>
    </location>
</feature>
<keyword evidence="4" id="KW-0256">Endoplasmic reticulum</keyword>
<keyword evidence="15" id="KW-1185">Reference proteome</keyword>
<evidence type="ECO:0000256" key="10">
    <source>
        <dbReference type="ARBA" id="ARBA00023242"/>
    </source>
</evidence>
<dbReference type="CDD" id="cd11394">
    <property type="entry name" value="bHLHzip_SREBP"/>
    <property type="match status" value="1"/>
</dbReference>